<dbReference type="Proteomes" id="UP000472273">
    <property type="component" value="Unplaced"/>
</dbReference>
<dbReference type="InterPro" id="IPR006213">
    <property type="entry name" value="Bax_inhbtr1_CS"/>
</dbReference>
<evidence type="ECO:0000256" key="6">
    <source>
        <dbReference type="ARBA" id="ARBA00023136"/>
    </source>
</evidence>
<dbReference type="Pfam" id="PF01027">
    <property type="entry name" value="Bax1-I"/>
    <property type="match status" value="1"/>
</dbReference>
<evidence type="ECO:0000256" key="5">
    <source>
        <dbReference type="ARBA" id="ARBA00022989"/>
    </source>
</evidence>
<evidence type="ECO:0000256" key="4">
    <source>
        <dbReference type="ARBA" id="ARBA00022703"/>
    </source>
</evidence>
<dbReference type="OMA" id="SRDFIMH"/>
<keyword evidence="4" id="KW-0053">Apoptosis</keyword>
<dbReference type="GO" id="GO:0036483">
    <property type="term" value="P:neuron intrinsic apoptotic signaling pathway in response to endoplasmic reticulum stress"/>
    <property type="evidence" value="ECO:0007669"/>
    <property type="project" value="Ensembl"/>
</dbReference>
<accession>A0A670YCG2</accession>
<dbReference type="CDD" id="cd10430">
    <property type="entry name" value="BI-1"/>
    <property type="match status" value="1"/>
</dbReference>
<dbReference type="GO" id="GO:0000122">
    <property type="term" value="P:negative regulation of transcription by RNA polymerase II"/>
    <property type="evidence" value="ECO:0007669"/>
    <property type="project" value="Ensembl"/>
</dbReference>
<reference evidence="9" key="1">
    <citation type="submission" date="2025-08" db="UniProtKB">
        <authorList>
            <consortium name="Ensembl"/>
        </authorList>
    </citation>
    <scope>IDENTIFICATION</scope>
</reference>
<proteinExistence type="inferred from homology"/>
<dbReference type="GO" id="GO:0032469">
    <property type="term" value="P:endoplasmic reticulum calcium ion homeostasis"/>
    <property type="evidence" value="ECO:0007669"/>
    <property type="project" value="Ensembl"/>
</dbReference>
<keyword evidence="3 8" id="KW-0812">Transmembrane</keyword>
<dbReference type="GO" id="GO:0005789">
    <property type="term" value="C:endoplasmic reticulum membrane"/>
    <property type="evidence" value="ECO:0007669"/>
    <property type="project" value="Ensembl"/>
</dbReference>
<keyword evidence="6 8" id="KW-0472">Membrane</keyword>
<dbReference type="GO" id="GO:1903895">
    <property type="term" value="P:negative regulation of IRE1-mediated unfolded protein response"/>
    <property type="evidence" value="ECO:0007669"/>
    <property type="project" value="Ensembl"/>
</dbReference>
<dbReference type="PANTHER" id="PTHR23291">
    <property type="entry name" value="BAX INHIBITOR-RELATED"/>
    <property type="match status" value="1"/>
</dbReference>
<evidence type="ECO:0000256" key="8">
    <source>
        <dbReference type="RuleBase" id="RU004379"/>
    </source>
</evidence>
<evidence type="ECO:0000256" key="1">
    <source>
        <dbReference type="ARBA" id="ARBA00004141"/>
    </source>
</evidence>
<dbReference type="AlphaFoldDB" id="A0A670YCG2"/>
<feature type="transmembrane region" description="Helical" evidence="8">
    <location>
        <begin position="192"/>
        <end position="216"/>
    </location>
</feature>
<evidence type="ECO:0000313" key="10">
    <source>
        <dbReference type="Proteomes" id="UP000472273"/>
    </source>
</evidence>
<dbReference type="PROSITE" id="PS01243">
    <property type="entry name" value="BI1"/>
    <property type="match status" value="1"/>
</dbReference>
<evidence type="ECO:0000256" key="3">
    <source>
        <dbReference type="ARBA" id="ARBA00022692"/>
    </source>
</evidence>
<keyword evidence="10" id="KW-1185">Reference proteome</keyword>
<reference evidence="9" key="2">
    <citation type="submission" date="2025-09" db="UniProtKB">
        <authorList>
            <consortium name="Ensembl"/>
        </authorList>
    </citation>
    <scope>IDENTIFICATION</scope>
</reference>
<dbReference type="GO" id="GO:1903298">
    <property type="term" value="P:negative regulation of hypoxia-induced intrinsic apoptotic signaling pathway"/>
    <property type="evidence" value="ECO:0007669"/>
    <property type="project" value="Ensembl"/>
</dbReference>
<dbReference type="GO" id="GO:0031625">
    <property type="term" value="F:ubiquitin protein ligase binding"/>
    <property type="evidence" value="ECO:0007669"/>
    <property type="project" value="Ensembl"/>
</dbReference>
<feature type="transmembrane region" description="Helical" evidence="8">
    <location>
        <begin position="223"/>
        <end position="245"/>
    </location>
</feature>
<dbReference type="GO" id="GO:0033119">
    <property type="term" value="P:negative regulation of RNA splicing"/>
    <property type="evidence" value="ECO:0007669"/>
    <property type="project" value="Ensembl"/>
</dbReference>
<dbReference type="GO" id="GO:1902236">
    <property type="term" value="P:negative regulation of endoplasmic reticulum stress-induced intrinsic apoptotic signaling pathway"/>
    <property type="evidence" value="ECO:0007669"/>
    <property type="project" value="Ensembl"/>
</dbReference>
<feature type="transmembrane region" description="Helical" evidence="8">
    <location>
        <begin position="136"/>
        <end position="156"/>
    </location>
</feature>
<dbReference type="GO" id="GO:0031966">
    <property type="term" value="C:mitochondrial membrane"/>
    <property type="evidence" value="ECO:0007669"/>
    <property type="project" value="TreeGrafter"/>
</dbReference>
<dbReference type="InterPro" id="IPR006214">
    <property type="entry name" value="Bax_inhibitor_1-related"/>
</dbReference>
<dbReference type="GO" id="GO:1902065">
    <property type="term" value="P:response to L-glutamate"/>
    <property type="evidence" value="ECO:0007669"/>
    <property type="project" value="Ensembl"/>
</dbReference>
<evidence type="ECO:0000256" key="2">
    <source>
        <dbReference type="ARBA" id="ARBA00010350"/>
    </source>
</evidence>
<sequence length="319" mass="35181">MKKYAELLGVCGNTNRDLGRDLEDASTNGRWGGDKRGGAEAFEARDTYGSTRTVAAVVTVTGRLLCGGIVCFDIENCTSPTSAMDIFNRNINFDALFKFSHISASTQQHLKKVYASFALCMFLAAAGAYLNVVTQLVQFGLLTGLGALGLMIWLMATPHSRETEEKRLAILAGFAFLTGVNLGPLLEMCIAINPSIIPTAFLGTAVIFSCFSLSALFAKRRAYLYLGGVLFSGLFLMLFFSLINIFLGSTWLFTANLYIGLMVMCGFVLFDTQLIIEKAENGDKDYIWHCVDLFLDFVNIFRELMVILGMNENKKKKEK</sequence>
<gene>
    <name evidence="9" type="primary">TMBIM6</name>
</gene>
<dbReference type="GeneTree" id="ENSGT01050000244940"/>
<evidence type="ECO:0000313" key="9">
    <source>
        <dbReference type="Ensembl" id="ENSPTXP00000009625.1"/>
    </source>
</evidence>
<dbReference type="GO" id="GO:0010523">
    <property type="term" value="P:negative regulation of calcium ion transport into cytosol"/>
    <property type="evidence" value="ECO:0007669"/>
    <property type="project" value="Ensembl"/>
</dbReference>
<protein>
    <recommendedName>
        <fullName evidence="7">Transmembrane BAX inhibitor motif-containing protein 6</fullName>
    </recommendedName>
</protein>
<feature type="transmembrane region" description="Helical" evidence="8">
    <location>
        <begin position="113"/>
        <end position="130"/>
    </location>
</feature>
<comment type="similarity">
    <text evidence="2 8">Belongs to the BI1 family.</text>
</comment>
<evidence type="ECO:0000256" key="7">
    <source>
        <dbReference type="ARBA" id="ARBA00033086"/>
    </source>
</evidence>
<dbReference type="PANTHER" id="PTHR23291:SF32">
    <property type="entry name" value="BAX INHIBITOR 1"/>
    <property type="match status" value="1"/>
</dbReference>
<comment type="subcellular location">
    <subcellularLocation>
        <location evidence="1">Membrane</location>
        <topology evidence="1">Multi-pass membrane protein</topology>
    </subcellularLocation>
</comment>
<feature type="transmembrane region" description="Helical" evidence="8">
    <location>
        <begin position="168"/>
        <end position="186"/>
    </location>
</feature>
<dbReference type="Ensembl" id="ENSPTXT00000009956.1">
    <property type="protein sequence ID" value="ENSPTXP00000009625.1"/>
    <property type="gene ID" value="ENSPTXG00000006878.1"/>
</dbReference>
<name>A0A670YCG2_PSETE</name>
<keyword evidence="5 8" id="KW-1133">Transmembrane helix</keyword>
<organism evidence="9 10">
    <name type="scientific">Pseudonaja textilis</name>
    <name type="common">Eastern brown snake</name>
    <dbReference type="NCBI Taxonomy" id="8673"/>
    <lineage>
        <taxon>Eukaryota</taxon>
        <taxon>Metazoa</taxon>
        <taxon>Chordata</taxon>
        <taxon>Craniata</taxon>
        <taxon>Vertebrata</taxon>
        <taxon>Euteleostomi</taxon>
        <taxon>Lepidosauria</taxon>
        <taxon>Squamata</taxon>
        <taxon>Bifurcata</taxon>
        <taxon>Unidentata</taxon>
        <taxon>Episquamata</taxon>
        <taxon>Toxicofera</taxon>
        <taxon>Serpentes</taxon>
        <taxon>Colubroidea</taxon>
        <taxon>Elapidae</taxon>
        <taxon>Hydrophiinae</taxon>
        <taxon>Pseudonaja</taxon>
    </lineage>
</organism>
<dbReference type="GO" id="GO:0060698">
    <property type="term" value="F:endoribonuclease inhibitor activity"/>
    <property type="evidence" value="ECO:0007669"/>
    <property type="project" value="Ensembl"/>
</dbReference>
<dbReference type="GO" id="GO:0002638">
    <property type="term" value="P:negative regulation of immunoglobulin production"/>
    <property type="evidence" value="ECO:0007669"/>
    <property type="project" value="Ensembl"/>
</dbReference>
<feature type="transmembrane region" description="Helical" evidence="8">
    <location>
        <begin position="251"/>
        <end position="270"/>
    </location>
</feature>
<dbReference type="GO" id="GO:0036498">
    <property type="term" value="P:IRE1-mediated unfolded protein response"/>
    <property type="evidence" value="ECO:0007669"/>
    <property type="project" value="Ensembl"/>
</dbReference>